<organism evidence="10 11">
    <name type="scientific">secondary endosymbiont of Heteropsylla cubana</name>
    <dbReference type="NCBI Taxonomy" id="134287"/>
    <lineage>
        <taxon>Bacteria</taxon>
        <taxon>Pseudomonadati</taxon>
        <taxon>Pseudomonadota</taxon>
        <taxon>Gammaproteobacteria</taxon>
        <taxon>Enterobacterales</taxon>
        <taxon>Enterobacteriaceae</taxon>
        <taxon>aphid secondary symbionts</taxon>
    </lineage>
</organism>
<sequence length="162" mass="18438">MIVGLIAALARDRVIGVKNTIPFNLSADLAWFRCRTLNKPVIMGRKTFESIGSVLPERKNIVLSDQPDNNSSVTWASFPEQALLEAGKVDAVMVIGGGKVYETFLNWATRLYLTYIDASLEGDTWFPDYEIHGSWFSTFISYHKKDSKNIYNYCFEILERDL</sequence>
<dbReference type="InterPro" id="IPR012259">
    <property type="entry name" value="DHFR"/>
</dbReference>
<dbReference type="RefSeq" id="WP_014888849.1">
    <property type="nucleotide sequence ID" value="NC_018420.1"/>
</dbReference>
<dbReference type="EMBL" id="CP003547">
    <property type="protein sequence ID" value="AFP85552.1"/>
    <property type="molecule type" value="Genomic_DNA"/>
</dbReference>
<evidence type="ECO:0000256" key="7">
    <source>
        <dbReference type="ARBA" id="ARBA00025067"/>
    </source>
</evidence>
<evidence type="ECO:0000256" key="6">
    <source>
        <dbReference type="ARBA" id="ARBA00023002"/>
    </source>
</evidence>
<comment type="catalytic activity">
    <reaction evidence="8">
        <text>(6S)-5,6,7,8-tetrahydrofolate + NADP(+) = 7,8-dihydrofolate + NADPH + H(+)</text>
        <dbReference type="Rhea" id="RHEA:15009"/>
        <dbReference type="ChEBI" id="CHEBI:15378"/>
        <dbReference type="ChEBI" id="CHEBI:57451"/>
        <dbReference type="ChEBI" id="CHEBI:57453"/>
        <dbReference type="ChEBI" id="CHEBI:57783"/>
        <dbReference type="ChEBI" id="CHEBI:58349"/>
        <dbReference type="EC" id="1.5.1.3"/>
    </reaction>
</comment>
<dbReference type="InterPro" id="IPR001796">
    <property type="entry name" value="DHFR_dom"/>
</dbReference>
<dbReference type="PANTHER" id="PTHR48069:SF3">
    <property type="entry name" value="DIHYDROFOLATE REDUCTASE"/>
    <property type="match status" value="1"/>
</dbReference>
<dbReference type="Gene3D" id="3.40.430.10">
    <property type="entry name" value="Dihydrofolate Reductase, subunit A"/>
    <property type="match status" value="1"/>
</dbReference>
<dbReference type="AlphaFoldDB" id="J3TGI3"/>
<dbReference type="GO" id="GO:0070401">
    <property type="term" value="F:NADP+ binding"/>
    <property type="evidence" value="ECO:0007669"/>
    <property type="project" value="UniProtKB-ARBA"/>
</dbReference>
<dbReference type="GO" id="GO:0046655">
    <property type="term" value="P:folic acid metabolic process"/>
    <property type="evidence" value="ECO:0007669"/>
    <property type="project" value="TreeGrafter"/>
</dbReference>
<dbReference type="PRINTS" id="PR00070">
    <property type="entry name" value="DHFR"/>
</dbReference>
<reference evidence="10 11" key="1">
    <citation type="journal article" date="2012" name="Mol. Biol. Evol.">
        <title>Genome reduction and co-evolution between the primary and secondary bacterial symbionts of psyllids.</title>
        <authorList>
            <person name="Sloan D.B."/>
            <person name="Moran N.A."/>
        </authorList>
    </citation>
    <scope>NUCLEOTIDE SEQUENCE [LARGE SCALE GENOMIC DNA]</scope>
    <source>
        <strain evidence="10">Hcub_S</strain>
    </source>
</reference>
<gene>
    <name evidence="10" type="ORF">A35E_00243</name>
</gene>
<dbReference type="PROSITE" id="PS51330">
    <property type="entry name" value="DHFR_2"/>
    <property type="match status" value="1"/>
</dbReference>
<dbReference type="PANTHER" id="PTHR48069">
    <property type="entry name" value="DIHYDROFOLATE REDUCTASE"/>
    <property type="match status" value="1"/>
</dbReference>
<protein>
    <recommendedName>
        <fullName evidence="3 8">Dihydrofolate reductase</fullName>
        <ecNumber evidence="3 8">1.5.1.3</ecNumber>
    </recommendedName>
</protein>
<keyword evidence="4 8" id="KW-0554">One-carbon metabolism</keyword>
<evidence type="ECO:0000256" key="2">
    <source>
        <dbReference type="ARBA" id="ARBA00009539"/>
    </source>
</evidence>
<dbReference type="UniPathway" id="UPA00077">
    <property type="reaction ID" value="UER00158"/>
</dbReference>
<comment type="similarity">
    <text evidence="2 8">Belongs to the dihydrofolate reductase family.</text>
</comment>
<dbReference type="GO" id="GO:0006730">
    <property type="term" value="P:one-carbon metabolic process"/>
    <property type="evidence" value="ECO:0007669"/>
    <property type="project" value="UniProtKB-KW"/>
</dbReference>
<evidence type="ECO:0000256" key="4">
    <source>
        <dbReference type="ARBA" id="ARBA00022563"/>
    </source>
</evidence>
<dbReference type="GO" id="GO:0004146">
    <property type="term" value="F:dihydrofolate reductase activity"/>
    <property type="evidence" value="ECO:0007669"/>
    <property type="project" value="UniProtKB-EC"/>
</dbReference>
<dbReference type="HOGENOM" id="CLU_043966_5_1_6"/>
<dbReference type="GO" id="GO:0046452">
    <property type="term" value="P:dihydrofolate metabolic process"/>
    <property type="evidence" value="ECO:0007669"/>
    <property type="project" value="TreeGrafter"/>
</dbReference>
<keyword evidence="11" id="KW-1185">Reference proteome</keyword>
<evidence type="ECO:0000313" key="10">
    <source>
        <dbReference type="EMBL" id="AFP85552.1"/>
    </source>
</evidence>
<dbReference type="STRING" id="134287.A35E_00243"/>
<dbReference type="PATRIC" id="fig|134287.3.peg.235"/>
<keyword evidence="6 8" id="KW-0560">Oxidoreductase</keyword>
<keyword evidence="5 8" id="KW-0521">NADP</keyword>
<evidence type="ECO:0000256" key="1">
    <source>
        <dbReference type="ARBA" id="ARBA00004903"/>
    </source>
</evidence>
<feature type="domain" description="DHFR" evidence="9">
    <location>
        <begin position="2"/>
        <end position="160"/>
    </location>
</feature>
<dbReference type="Proteomes" id="UP000003937">
    <property type="component" value="Chromosome"/>
</dbReference>
<dbReference type="SUPFAM" id="SSF53597">
    <property type="entry name" value="Dihydrofolate reductase-like"/>
    <property type="match status" value="1"/>
</dbReference>
<dbReference type="GO" id="GO:0005829">
    <property type="term" value="C:cytosol"/>
    <property type="evidence" value="ECO:0007669"/>
    <property type="project" value="TreeGrafter"/>
</dbReference>
<comment type="pathway">
    <text evidence="1 8">Cofactor biosynthesis; tetrahydrofolate biosynthesis; 5,6,7,8-tetrahydrofolate from 7,8-dihydrofolate: step 1/1.</text>
</comment>
<dbReference type="GO" id="GO:0046654">
    <property type="term" value="P:tetrahydrofolate biosynthetic process"/>
    <property type="evidence" value="ECO:0007669"/>
    <property type="project" value="UniProtKB-UniPathway"/>
</dbReference>
<dbReference type="NCBIfam" id="NF008037">
    <property type="entry name" value="PRK10769.1"/>
    <property type="match status" value="1"/>
</dbReference>
<dbReference type="CDD" id="cd00209">
    <property type="entry name" value="DHFR"/>
    <property type="match status" value="1"/>
</dbReference>
<dbReference type="OrthoDB" id="9804315at2"/>
<dbReference type="KEGG" id="sehc:A35E_00243"/>
<comment type="function">
    <text evidence="7 8">Key enzyme in folate metabolism. Catalyzes an essential reaction for de novo glycine and purine synthesis, and for DNA precursor synthesis.</text>
</comment>
<dbReference type="EC" id="1.5.1.3" evidence="3 8"/>
<evidence type="ECO:0000256" key="3">
    <source>
        <dbReference type="ARBA" id="ARBA00012856"/>
    </source>
</evidence>
<dbReference type="PIRSF" id="PIRSF000194">
    <property type="entry name" value="DHFR"/>
    <property type="match status" value="1"/>
</dbReference>
<evidence type="ECO:0000313" key="11">
    <source>
        <dbReference type="Proteomes" id="UP000003937"/>
    </source>
</evidence>
<accession>J3TGI3</accession>
<dbReference type="InterPro" id="IPR024072">
    <property type="entry name" value="DHFR-like_dom_sf"/>
</dbReference>
<evidence type="ECO:0000259" key="9">
    <source>
        <dbReference type="PROSITE" id="PS51330"/>
    </source>
</evidence>
<name>J3TGI3_9ENTR</name>
<evidence type="ECO:0000256" key="5">
    <source>
        <dbReference type="ARBA" id="ARBA00022857"/>
    </source>
</evidence>
<dbReference type="Pfam" id="PF00186">
    <property type="entry name" value="DHFR_1"/>
    <property type="match status" value="1"/>
</dbReference>
<proteinExistence type="inferred from homology"/>
<dbReference type="FunFam" id="3.40.430.10:FF:000001">
    <property type="entry name" value="Dihydrofolate reductase"/>
    <property type="match status" value="1"/>
</dbReference>
<evidence type="ECO:0000256" key="8">
    <source>
        <dbReference type="PIRNR" id="PIRNR000194"/>
    </source>
</evidence>